<comment type="caution">
    <text evidence="2">The sequence shown here is derived from an EMBL/GenBank/DDBJ whole genome shotgun (WGS) entry which is preliminary data.</text>
</comment>
<keyword evidence="1" id="KW-0472">Membrane</keyword>
<evidence type="ECO:0008006" key="4">
    <source>
        <dbReference type="Google" id="ProtNLM"/>
    </source>
</evidence>
<gene>
    <name evidence="2" type="ORF">A3K01_04520</name>
</gene>
<proteinExistence type="predicted"/>
<accession>A0A1F4XFY6</accession>
<name>A0A1F4XFY6_UNCKA</name>
<evidence type="ECO:0000256" key="1">
    <source>
        <dbReference type="SAM" id="Phobius"/>
    </source>
</evidence>
<dbReference type="EMBL" id="MEWJ01000008">
    <property type="protein sequence ID" value="OGC80585.1"/>
    <property type="molecule type" value="Genomic_DNA"/>
</dbReference>
<protein>
    <recommendedName>
        <fullName evidence="4">Cell division protein FtsL</fullName>
    </recommendedName>
</protein>
<keyword evidence="1" id="KW-1133">Transmembrane helix</keyword>
<evidence type="ECO:0000313" key="2">
    <source>
        <dbReference type="EMBL" id="OGC80585.1"/>
    </source>
</evidence>
<organism evidence="2 3">
    <name type="scientific">candidate division WWE3 bacterium RIFOXYD1_FULL_43_17</name>
    <dbReference type="NCBI Taxonomy" id="1802652"/>
    <lineage>
        <taxon>Bacteria</taxon>
        <taxon>Katanobacteria</taxon>
    </lineage>
</organism>
<feature type="transmembrane region" description="Helical" evidence="1">
    <location>
        <begin position="16"/>
        <end position="35"/>
    </location>
</feature>
<reference evidence="2 3" key="1">
    <citation type="journal article" date="2016" name="Nat. Commun.">
        <title>Thousands of microbial genomes shed light on interconnected biogeochemical processes in an aquifer system.</title>
        <authorList>
            <person name="Anantharaman K."/>
            <person name="Brown C.T."/>
            <person name="Hug L.A."/>
            <person name="Sharon I."/>
            <person name="Castelle C.J."/>
            <person name="Probst A.J."/>
            <person name="Thomas B.C."/>
            <person name="Singh A."/>
            <person name="Wilkins M.J."/>
            <person name="Karaoz U."/>
            <person name="Brodie E.L."/>
            <person name="Williams K.H."/>
            <person name="Hubbard S.S."/>
            <person name="Banfield J.F."/>
        </authorList>
    </citation>
    <scope>NUCLEOTIDE SEQUENCE [LARGE SCALE GENOMIC DNA]</scope>
</reference>
<dbReference type="Proteomes" id="UP000177845">
    <property type="component" value="Unassembled WGS sequence"/>
</dbReference>
<evidence type="ECO:0000313" key="3">
    <source>
        <dbReference type="Proteomes" id="UP000177845"/>
    </source>
</evidence>
<sequence length="108" mass="12190">MCRIDKLEKTQKTCNLIFFSCCAIFLSSIAARMYFYNDLAVKNRDLKGAFDQQLALEEEITLLKYQDSELSSMSYVEAQAIKIGFTPMNERLATLDLSSTGQVASLAR</sequence>
<dbReference type="AlphaFoldDB" id="A0A1F4XFY6"/>
<keyword evidence="1" id="KW-0812">Transmembrane</keyword>